<feature type="compositionally biased region" description="Low complexity" evidence="5">
    <location>
        <begin position="321"/>
        <end position="335"/>
    </location>
</feature>
<proteinExistence type="predicted"/>
<feature type="compositionally biased region" description="Basic and acidic residues" evidence="5">
    <location>
        <begin position="411"/>
        <end position="437"/>
    </location>
</feature>
<evidence type="ECO:0000259" key="6">
    <source>
        <dbReference type="PROSITE" id="PS50158"/>
    </source>
</evidence>
<evidence type="ECO:0000256" key="1">
    <source>
        <dbReference type="ARBA" id="ARBA00022723"/>
    </source>
</evidence>
<feature type="region of interest" description="Disordered" evidence="5">
    <location>
        <begin position="772"/>
        <end position="812"/>
    </location>
</feature>
<dbReference type="SMART" id="SM00343">
    <property type="entry name" value="ZnF_C2HC"/>
    <property type="match status" value="2"/>
</dbReference>
<feature type="region of interest" description="Disordered" evidence="5">
    <location>
        <begin position="362"/>
        <end position="398"/>
    </location>
</feature>
<keyword evidence="2 4" id="KW-0863">Zinc-finger</keyword>
<feature type="region of interest" description="Disordered" evidence="5">
    <location>
        <begin position="524"/>
        <end position="573"/>
    </location>
</feature>
<dbReference type="EMBL" id="FJUX01000031">
    <property type="protein sequence ID" value="CZS97297.1"/>
    <property type="molecule type" value="Genomic_DNA"/>
</dbReference>
<dbReference type="OrthoDB" id="444325at2759"/>
<evidence type="ECO:0000256" key="5">
    <source>
        <dbReference type="SAM" id="MobiDB-lite"/>
    </source>
</evidence>
<feature type="compositionally biased region" description="Polar residues" evidence="5">
    <location>
        <begin position="385"/>
        <end position="394"/>
    </location>
</feature>
<keyword evidence="3" id="KW-0862">Zinc</keyword>
<protein>
    <recommendedName>
        <fullName evidence="6">CCHC-type domain-containing protein</fullName>
    </recommendedName>
</protein>
<feature type="region of interest" description="Disordered" evidence="5">
    <location>
        <begin position="411"/>
        <end position="465"/>
    </location>
</feature>
<evidence type="ECO:0000313" key="8">
    <source>
        <dbReference type="Proteomes" id="UP000178912"/>
    </source>
</evidence>
<feature type="compositionally biased region" description="Basic and acidic residues" evidence="5">
    <location>
        <begin position="295"/>
        <end position="315"/>
    </location>
</feature>
<dbReference type="GO" id="GO:0003676">
    <property type="term" value="F:nucleic acid binding"/>
    <property type="evidence" value="ECO:0007669"/>
    <property type="project" value="InterPro"/>
</dbReference>
<organism evidence="7 8">
    <name type="scientific">Rhynchosporium agropyri</name>
    <dbReference type="NCBI Taxonomy" id="914238"/>
    <lineage>
        <taxon>Eukaryota</taxon>
        <taxon>Fungi</taxon>
        <taxon>Dikarya</taxon>
        <taxon>Ascomycota</taxon>
        <taxon>Pezizomycotina</taxon>
        <taxon>Leotiomycetes</taxon>
        <taxon>Helotiales</taxon>
        <taxon>Ploettnerulaceae</taxon>
        <taxon>Rhynchosporium</taxon>
    </lineage>
</organism>
<feature type="compositionally biased region" description="Basic and acidic residues" evidence="5">
    <location>
        <begin position="548"/>
        <end position="570"/>
    </location>
</feature>
<dbReference type="InterPro" id="IPR001878">
    <property type="entry name" value="Znf_CCHC"/>
</dbReference>
<feature type="region of interest" description="Disordered" evidence="5">
    <location>
        <begin position="284"/>
        <end position="337"/>
    </location>
</feature>
<accession>A0A1E1KGY5</accession>
<dbReference type="InterPro" id="IPR025829">
    <property type="entry name" value="Zn_knuckle_CX2CX3GHX4C"/>
</dbReference>
<name>A0A1E1KGY5_9HELO</name>
<keyword evidence="1" id="KW-0479">Metal-binding</keyword>
<keyword evidence="8" id="KW-1185">Reference proteome</keyword>
<gene>
    <name evidence="7" type="ORF">RAG0_06444</name>
</gene>
<feature type="domain" description="CCHC-type" evidence="6">
    <location>
        <begin position="222"/>
        <end position="236"/>
    </location>
</feature>
<evidence type="ECO:0000256" key="3">
    <source>
        <dbReference type="ARBA" id="ARBA00022833"/>
    </source>
</evidence>
<reference evidence="8" key="1">
    <citation type="submission" date="2016-03" db="EMBL/GenBank/DDBJ databases">
        <authorList>
            <person name="Guldener U."/>
        </authorList>
    </citation>
    <scope>NUCLEOTIDE SEQUENCE [LARGE SCALE GENOMIC DNA]</scope>
    <source>
        <strain evidence="8">04CH-RAC-A.6.1</strain>
    </source>
</reference>
<dbReference type="Proteomes" id="UP000178912">
    <property type="component" value="Unassembled WGS sequence"/>
</dbReference>
<evidence type="ECO:0000256" key="2">
    <source>
        <dbReference type="ARBA" id="ARBA00022771"/>
    </source>
</evidence>
<dbReference type="GO" id="GO:0008270">
    <property type="term" value="F:zinc ion binding"/>
    <property type="evidence" value="ECO:0007669"/>
    <property type="project" value="UniProtKB-KW"/>
</dbReference>
<evidence type="ECO:0000256" key="4">
    <source>
        <dbReference type="PROSITE-ProRule" id="PRU00047"/>
    </source>
</evidence>
<dbReference type="PROSITE" id="PS50158">
    <property type="entry name" value="ZF_CCHC"/>
    <property type="match status" value="1"/>
</dbReference>
<sequence length="812" mass="92212">MPVVAKLFHTRKLSLPEYMITEPGNVPDDELFTLSQRDLSKRLPLNTSSRATFSIYFRGLEIHRRRPSPRTEHWSNTLMHWVQSLEKRGFGVEEVLGSVHMWKDMEGPFEGTRGRMPPSESEVKKAFLGVNSGKKEETMKKKAEGQGEKFGMEYVKDRRVEKIDRSRGLDERRSWLDDLEEGEYDSEERDQDWHRELKKKQRIKKHVDKTKFDGPPPPSYTCNRCGKTGHHLQVCPTNLDPSYDSPPGENYQCEICHKKGEHWKSLCPQNSDPFSIIQKRKARGIIPPANGSNSKSDDCEKGTKTQRERESDTQRRRSRLRCSSNSSAGNTASSGKKLELLDSLQDLEGRKQRLFRELSEEMDGIIREGNGQRSSDRKRGPEEAISTSSPTLTFKKTRKKARIEDGKFDGIAKPRIQDGSEQQEHDEACSISNDHRRQSTPSVPFGPRSIGESPGSMISDDGESDIMDLDEPPPPGKEYTPFVDKLMRQRPEMKEAVNMVRRRKTASATWEEMERRGRRHATIASQTLEEIDLRTEKSKSPVAGRAWGKMERRVEKSSRSRTPPDSRSEYGRLTPVEDDVPMVMQYDGACDDFHFERDDPNHKLTLAEAEDYTFFTNPSQVMHTNLKLQISTIQNPTNLQISSQEHIMATPTKNTEPDSSSTTPVSLPPRTVHFRTRAGTEMTTDKSYFPDTDKEKNIRDVAGAFQGFAAQRQRNIVEASRLTRDRTNERVVNLQALKDFSTNFKLQATVPTDMIPLMSNDTRKQKEIFMRGREKSGGSQGGEGEAEGIVNGNANGSEVPISLAAMRAGEEA</sequence>
<dbReference type="Pfam" id="PF13696">
    <property type="entry name" value="zf-CCHC_2"/>
    <property type="match status" value="1"/>
</dbReference>
<dbReference type="AlphaFoldDB" id="A0A1E1KGY5"/>
<evidence type="ECO:0000313" key="7">
    <source>
        <dbReference type="EMBL" id="CZS97297.1"/>
    </source>
</evidence>
<dbReference type="Gene3D" id="4.10.60.10">
    <property type="entry name" value="Zinc finger, CCHC-type"/>
    <property type="match status" value="1"/>
</dbReference>